<protein>
    <submittedName>
        <fullName evidence="12">Fibronectin type III domain containing 5</fullName>
    </submittedName>
</protein>
<dbReference type="Pfam" id="PF16066">
    <property type="entry name" value="DUF4808"/>
    <property type="match status" value="1"/>
</dbReference>
<keyword evidence="10" id="KW-0732">Signal</keyword>
<evidence type="ECO:0000256" key="6">
    <source>
        <dbReference type="ARBA" id="ARBA00023136"/>
    </source>
</evidence>
<reference evidence="12" key="3">
    <citation type="submission" date="2025-09" db="UniProtKB">
        <authorList>
            <consortium name="Ensembl"/>
        </authorList>
    </citation>
    <scope>IDENTIFICATION</scope>
</reference>
<keyword evidence="5 9" id="KW-1133">Transmembrane helix</keyword>
<organism evidence="12 13">
    <name type="scientific">Scleropages formosus</name>
    <name type="common">Asian bonytongue</name>
    <name type="synonym">Osteoglossum formosum</name>
    <dbReference type="NCBI Taxonomy" id="113540"/>
    <lineage>
        <taxon>Eukaryota</taxon>
        <taxon>Metazoa</taxon>
        <taxon>Chordata</taxon>
        <taxon>Craniata</taxon>
        <taxon>Vertebrata</taxon>
        <taxon>Euteleostomi</taxon>
        <taxon>Actinopterygii</taxon>
        <taxon>Neopterygii</taxon>
        <taxon>Teleostei</taxon>
        <taxon>Osteoglossocephala</taxon>
        <taxon>Osteoglossomorpha</taxon>
        <taxon>Osteoglossiformes</taxon>
        <taxon>Osteoglossidae</taxon>
        <taxon>Scleropages</taxon>
    </lineage>
</organism>
<keyword evidence="4 9" id="KW-0812">Transmembrane</keyword>
<dbReference type="PROSITE" id="PS50853">
    <property type="entry name" value="FN3"/>
    <property type="match status" value="1"/>
</dbReference>
<feature type="signal peptide" evidence="10">
    <location>
        <begin position="1"/>
        <end position="22"/>
    </location>
</feature>
<dbReference type="SMART" id="SM00060">
    <property type="entry name" value="FN3"/>
    <property type="match status" value="1"/>
</dbReference>
<evidence type="ECO:0000259" key="11">
    <source>
        <dbReference type="PROSITE" id="PS50853"/>
    </source>
</evidence>
<reference evidence="12 13" key="1">
    <citation type="submission" date="2019-04" db="EMBL/GenBank/DDBJ databases">
        <authorList>
            <consortium name="Wellcome Sanger Institute Data Sharing"/>
        </authorList>
    </citation>
    <scope>NUCLEOTIDE SEQUENCE [LARGE SCALE GENOMIC DNA]</scope>
</reference>
<feature type="chain" id="PRO_5034254029" evidence="10">
    <location>
        <begin position="23"/>
        <end position="426"/>
    </location>
</feature>
<dbReference type="InterPro" id="IPR003961">
    <property type="entry name" value="FN3_dom"/>
</dbReference>
<keyword evidence="3" id="KW-0964">Secreted</keyword>
<dbReference type="Proteomes" id="UP000694397">
    <property type="component" value="Chromosome 15"/>
</dbReference>
<reference evidence="12" key="2">
    <citation type="submission" date="2025-08" db="UniProtKB">
        <authorList>
            <consortium name="Ensembl"/>
        </authorList>
    </citation>
    <scope>IDENTIFICATION</scope>
</reference>
<dbReference type="AlphaFoldDB" id="A0A8C9SVV9"/>
<dbReference type="PANTHER" id="PTHR14470">
    <property type="entry name" value="FIBRONECTIN TYPE III DOMAIN-CONTAINING PROTEIN"/>
    <property type="match status" value="1"/>
</dbReference>
<dbReference type="InterPro" id="IPR036116">
    <property type="entry name" value="FN3_sf"/>
</dbReference>
<evidence type="ECO:0000256" key="10">
    <source>
        <dbReference type="SAM" id="SignalP"/>
    </source>
</evidence>
<comment type="subcellular location">
    <subcellularLocation>
        <location evidence="1">Membrane</location>
        <topology evidence="1">Single-pass membrane protein</topology>
    </subcellularLocation>
    <subcellularLocation>
        <location evidence="2">Secreted</location>
    </subcellularLocation>
</comment>
<evidence type="ECO:0000256" key="1">
    <source>
        <dbReference type="ARBA" id="ARBA00004167"/>
    </source>
</evidence>
<dbReference type="GeneTree" id="ENSGT00390000004923"/>
<dbReference type="GO" id="GO:0005576">
    <property type="term" value="C:extracellular region"/>
    <property type="evidence" value="ECO:0007669"/>
    <property type="project" value="UniProtKB-SubCell"/>
</dbReference>
<keyword evidence="7" id="KW-0325">Glycoprotein</keyword>
<feature type="transmembrane region" description="Helical" evidence="9">
    <location>
        <begin position="144"/>
        <end position="161"/>
    </location>
</feature>
<dbReference type="OrthoDB" id="5843172at2759"/>
<evidence type="ECO:0000256" key="3">
    <source>
        <dbReference type="ARBA" id="ARBA00022525"/>
    </source>
</evidence>
<evidence type="ECO:0000256" key="7">
    <source>
        <dbReference type="ARBA" id="ARBA00023180"/>
    </source>
</evidence>
<dbReference type="Pfam" id="PF00041">
    <property type="entry name" value="fn3"/>
    <property type="match status" value="1"/>
</dbReference>
<name>A0A8C9SVV9_SCLFO</name>
<evidence type="ECO:0000256" key="5">
    <source>
        <dbReference type="ARBA" id="ARBA00022989"/>
    </source>
</evidence>
<evidence type="ECO:0000256" key="9">
    <source>
        <dbReference type="SAM" id="Phobius"/>
    </source>
</evidence>
<dbReference type="Ensembl" id="ENSSFOT00015043041.1">
    <property type="protein sequence ID" value="ENSSFOP00015044875.1"/>
    <property type="gene ID" value="ENSSFOG00015027404.1"/>
</dbReference>
<keyword evidence="6 9" id="KW-0472">Membrane</keyword>
<dbReference type="Gene3D" id="2.60.40.10">
    <property type="entry name" value="Immunoglobulins"/>
    <property type="match status" value="1"/>
</dbReference>
<feature type="region of interest" description="Disordered" evidence="8">
    <location>
        <begin position="171"/>
        <end position="197"/>
    </location>
</feature>
<accession>A0A8C9SVV9</accession>
<dbReference type="FunFam" id="2.60.40.10:FF:000117">
    <property type="entry name" value="Fibronectin type III domain containing 5"/>
    <property type="match status" value="1"/>
</dbReference>
<evidence type="ECO:0000256" key="2">
    <source>
        <dbReference type="ARBA" id="ARBA00004613"/>
    </source>
</evidence>
<dbReference type="SUPFAM" id="SSF49265">
    <property type="entry name" value="Fibronectin type III"/>
    <property type="match status" value="1"/>
</dbReference>
<evidence type="ECO:0000256" key="8">
    <source>
        <dbReference type="SAM" id="MobiDB-lite"/>
    </source>
</evidence>
<feature type="compositionally biased region" description="Basic and acidic residues" evidence="8">
    <location>
        <begin position="171"/>
        <end position="182"/>
    </location>
</feature>
<dbReference type="GO" id="GO:0005886">
    <property type="term" value="C:plasma membrane"/>
    <property type="evidence" value="ECO:0007669"/>
    <property type="project" value="TreeGrafter"/>
</dbReference>
<gene>
    <name evidence="12" type="primary">FNDC5</name>
    <name evidence="12" type="synonym">LOC108931307</name>
</gene>
<sequence length="426" mass="47287">SAPQCRSHASHWFLSLSVLSDSLMPPVNVTVKALRSNSAVVTWDIPEGDPVIGFAITQQKKDVRMLRFIQEVNTTSRSCALWDLEEETDYIVHVQSISMRGPSPPSEALRFRTPKEAEKLASKTKDEVTMEEVGQSTQLRAGELIIIVVVLIMWAGVIALFCRQYDIIKDNEPNNNKDKPKNSSECSTPEHPTGGLLRSKVQYTIVNPFDTATNTATDAAPHTVYSRPAFLSRLVNTLLDTTPLLIGQHAPILIGQHGTHPHWSIQLPSSLVNTAPILIGQHNFHPHWSTQLPSSLVNMAPFLIGQHGTHPHWSTQLPSSLVNTAPILIGQHNSHPHWSTRHPSSLVNTTPILIGQHNSHPHWSTWHPSSLVNTAPILIGQHNSHPHWSTRHPSSLVNTAPILIGQHNSHPQYSECSEVPFLHLLY</sequence>
<evidence type="ECO:0000313" key="12">
    <source>
        <dbReference type="Ensembl" id="ENSSFOP00015044875.1"/>
    </source>
</evidence>
<evidence type="ECO:0000313" key="13">
    <source>
        <dbReference type="Proteomes" id="UP000694397"/>
    </source>
</evidence>
<feature type="domain" description="Fibronectin type-III" evidence="11">
    <location>
        <begin position="25"/>
        <end position="116"/>
    </location>
</feature>
<proteinExistence type="predicted"/>
<evidence type="ECO:0000256" key="4">
    <source>
        <dbReference type="ARBA" id="ARBA00022692"/>
    </source>
</evidence>
<dbReference type="CDD" id="cd00063">
    <property type="entry name" value="FN3"/>
    <property type="match status" value="1"/>
</dbReference>
<keyword evidence="13" id="KW-1185">Reference proteome</keyword>
<dbReference type="InterPro" id="IPR032073">
    <property type="entry name" value="FNDC5_C"/>
</dbReference>
<dbReference type="PANTHER" id="PTHR14470:SF1">
    <property type="entry name" value="FIBRONECTIN TYPE III DOMAIN-CONTAINING PROTEIN 5"/>
    <property type="match status" value="1"/>
</dbReference>
<dbReference type="InterPro" id="IPR013783">
    <property type="entry name" value="Ig-like_fold"/>
</dbReference>
<dbReference type="InterPro" id="IPR052120">
    <property type="entry name" value="FNDC_type_III_4/5"/>
</dbReference>